<name>A0A644YIU0_9ZZZZ</name>
<dbReference type="Pfam" id="PF00460">
    <property type="entry name" value="Flg_bb_rod"/>
    <property type="match status" value="1"/>
</dbReference>
<sequence>MSGLFATLNTSKGAMYTQQQSINITSHNIANAGTPGYSRQHGVQQTARPQTVTGAGQVGTGVVMNEIQRTRNIFLDFQIRKESSSKGMYDVREQYLTEIEAVFNEPSNTGLSKLLSEFFDGWQSLSTNPEKSDARTIVAEKAKTLANELNHSYKNLSKISENSKNEIQQSIFDINNIFDQLNSVNEEIKTVTVAGNNPNDLMDRRDLLLDELSTKFGISTKNESYNSMTLTPDGLSNINLLNTDGSTKISKLGFVNEITPVDKNAAFPKDIKIIYYKNGDVTSDKNKVEVTVNMTEAEYDELDKSRTLWTDKDGNVETTGGKLKVFSPDTGALGGILSVYKDVDGYIEKMNSLAKAIAYSVNAIHKGGYTPEADKNAIDFFVNKNDNVKIDELNAGNIQVNTDIISDPMKIQTGVSATSGKTDGKRALAIAQLRDLAMNIQEINSSTKFNDFVEKHFEDFDKGTGKFPEGEIPVGINLVTGMKIEGYYKNSINKLGIQSQEAQRIVKNQETLLQGLVTRRTSVSGVSMDEEMVNLVQFQHAYQANAKMISTVDELLDVVINGLKR</sequence>
<gene>
    <name evidence="9" type="primary">flgK_4</name>
    <name evidence="9" type="ORF">SDC9_72535</name>
</gene>
<reference evidence="9" key="1">
    <citation type="submission" date="2019-08" db="EMBL/GenBank/DDBJ databases">
        <authorList>
            <person name="Kucharzyk K."/>
            <person name="Murdoch R.W."/>
            <person name="Higgins S."/>
            <person name="Loffler F."/>
        </authorList>
    </citation>
    <scope>NUCLEOTIDE SEQUENCE</scope>
</reference>
<dbReference type="Pfam" id="PF06429">
    <property type="entry name" value="Flg_bbr_C"/>
    <property type="match status" value="1"/>
</dbReference>
<evidence type="ECO:0000256" key="3">
    <source>
        <dbReference type="ARBA" id="ARBA00009677"/>
    </source>
</evidence>
<dbReference type="GO" id="GO:0005198">
    <property type="term" value="F:structural molecule activity"/>
    <property type="evidence" value="ECO:0007669"/>
    <property type="project" value="InterPro"/>
</dbReference>
<evidence type="ECO:0000259" key="6">
    <source>
        <dbReference type="Pfam" id="PF00460"/>
    </source>
</evidence>
<dbReference type="InterPro" id="IPR010930">
    <property type="entry name" value="Flg_bb/hook_C_dom"/>
</dbReference>
<evidence type="ECO:0000256" key="5">
    <source>
        <dbReference type="ARBA" id="ARBA00023143"/>
    </source>
</evidence>
<dbReference type="AlphaFoldDB" id="A0A644YIU0"/>
<evidence type="ECO:0000256" key="4">
    <source>
        <dbReference type="ARBA" id="ARBA00022525"/>
    </source>
</evidence>
<dbReference type="PRINTS" id="PR01005">
    <property type="entry name" value="FLGHOOKAP1"/>
</dbReference>
<feature type="domain" description="Flagellar basal body rod protein N-terminal" evidence="6">
    <location>
        <begin position="8"/>
        <end position="37"/>
    </location>
</feature>
<dbReference type="PANTHER" id="PTHR30033:SF1">
    <property type="entry name" value="FLAGELLAR HOOK-ASSOCIATED PROTEIN 1"/>
    <property type="match status" value="1"/>
</dbReference>
<feature type="domain" description="Flagellar hook-associated protein FlgK helical" evidence="8">
    <location>
        <begin position="96"/>
        <end position="233"/>
    </location>
</feature>
<evidence type="ECO:0000259" key="7">
    <source>
        <dbReference type="Pfam" id="PF06429"/>
    </source>
</evidence>
<keyword evidence="9" id="KW-0966">Cell projection</keyword>
<comment type="similarity">
    <text evidence="3">Belongs to the flagella basal body rod proteins family.</text>
</comment>
<evidence type="ECO:0000313" key="9">
    <source>
        <dbReference type="EMBL" id="MPM26034.1"/>
    </source>
</evidence>
<accession>A0A644YIU0</accession>
<organism evidence="9">
    <name type="scientific">bioreactor metagenome</name>
    <dbReference type="NCBI Taxonomy" id="1076179"/>
    <lineage>
        <taxon>unclassified sequences</taxon>
        <taxon>metagenomes</taxon>
        <taxon>ecological metagenomes</taxon>
    </lineage>
</organism>
<evidence type="ECO:0000256" key="1">
    <source>
        <dbReference type="ARBA" id="ARBA00004365"/>
    </source>
</evidence>
<feature type="domain" description="Flagellar basal-body/hook protein C-terminal" evidence="7">
    <location>
        <begin position="523"/>
        <end position="561"/>
    </location>
</feature>
<dbReference type="EMBL" id="VSSQ01004634">
    <property type="protein sequence ID" value="MPM26034.1"/>
    <property type="molecule type" value="Genomic_DNA"/>
</dbReference>
<keyword evidence="5" id="KW-0975">Bacterial flagellum</keyword>
<dbReference type="GO" id="GO:0009424">
    <property type="term" value="C:bacterial-type flagellum hook"/>
    <property type="evidence" value="ECO:0007669"/>
    <property type="project" value="InterPro"/>
</dbReference>
<dbReference type="InterPro" id="IPR002371">
    <property type="entry name" value="FlgK"/>
</dbReference>
<keyword evidence="9" id="KW-0282">Flagellum</keyword>
<evidence type="ECO:0000259" key="8">
    <source>
        <dbReference type="Pfam" id="PF22638"/>
    </source>
</evidence>
<dbReference type="NCBIfam" id="TIGR02492">
    <property type="entry name" value="flgK_ends"/>
    <property type="match status" value="1"/>
</dbReference>
<comment type="caution">
    <text evidence="9">The sequence shown here is derived from an EMBL/GenBank/DDBJ whole genome shotgun (WGS) entry which is preliminary data.</text>
</comment>
<dbReference type="PANTHER" id="PTHR30033">
    <property type="entry name" value="FLAGELLAR HOOK-ASSOCIATED PROTEIN 1"/>
    <property type="match status" value="1"/>
</dbReference>
<dbReference type="SUPFAM" id="SSF64518">
    <property type="entry name" value="Phase 1 flagellin"/>
    <property type="match status" value="1"/>
</dbReference>
<comment type="subcellular location">
    <subcellularLocation>
        <location evidence="1">Bacterial flagellum</location>
    </subcellularLocation>
    <subcellularLocation>
        <location evidence="2">Secreted</location>
    </subcellularLocation>
</comment>
<keyword evidence="9" id="KW-0969">Cilium</keyword>
<dbReference type="GO" id="GO:0044780">
    <property type="term" value="P:bacterial-type flagellum assembly"/>
    <property type="evidence" value="ECO:0007669"/>
    <property type="project" value="InterPro"/>
</dbReference>
<evidence type="ECO:0000256" key="2">
    <source>
        <dbReference type="ARBA" id="ARBA00004613"/>
    </source>
</evidence>
<dbReference type="InterPro" id="IPR001444">
    <property type="entry name" value="Flag_bb_rod_N"/>
</dbReference>
<protein>
    <submittedName>
        <fullName evidence="9">Flagellar hook-associated protein 1</fullName>
    </submittedName>
</protein>
<dbReference type="InterPro" id="IPR053927">
    <property type="entry name" value="FlgK_helical"/>
</dbReference>
<dbReference type="GO" id="GO:0005576">
    <property type="term" value="C:extracellular region"/>
    <property type="evidence" value="ECO:0007669"/>
    <property type="project" value="UniProtKB-SubCell"/>
</dbReference>
<keyword evidence="4" id="KW-0964">Secreted</keyword>
<proteinExistence type="inferred from homology"/>
<dbReference type="Pfam" id="PF22638">
    <property type="entry name" value="FlgK_D1"/>
    <property type="match status" value="1"/>
</dbReference>